<proteinExistence type="predicted"/>
<dbReference type="Proteomes" id="UP001165960">
    <property type="component" value="Unassembled WGS sequence"/>
</dbReference>
<protein>
    <submittedName>
        <fullName evidence="1">Beta subunit of fatty acid synthetase</fullName>
        <ecNumber evidence="1">2.3.1.86</ecNumber>
    </submittedName>
</protein>
<gene>
    <name evidence="1" type="primary">FAS1_11</name>
    <name evidence="1" type="ORF">DSO57_1038665</name>
</gene>
<keyword evidence="1" id="KW-0808">Transferase</keyword>
<dbReference type="EC" id="2.3.1.86" evidence="1"/>
<keyword evidence="2" id="KW-1185">Reference proteome</keyword>
<sequence>MFITEDGHDLNSSFCLTEDFINQILTCSVNWKIANDISPVTHMISIGPVGTSGIGSLIYSIKWQPILNSRKDCFIKQFNGDYQKPWDRFKSDGSTFDPLEITYVDVVNCFVEVNYIKQQHQQHCVNITLFHLVDDFMDMLIGPFYHQDVAFTAPGLSEEL</sequence>
<evidence type="ECO:0000313" key="2">
    <source>
        <dbReference type="Proteomes" id="UP001165960"/>
    </source>
</evidence>
<reference evidence="1" key="1">
    <citation type="submission" date="2022-04" db="EMBL/GenBank/DDBJ databases">
        <title>Genome of the entomopathogenic fungus Entomophthora muscae.</title>
        <authorList>
            <person name="Elya C."/>
            <person name="Lovett B.R."/>
            <person name="Lee E."/>
            <person name="Macias A.M."/>
            <person name="Hajek A.E."/>
            <person name="De Bivort B.L."/>
            <person name="Kasson M.T."/>
            <person name="De Fine Licht H.H."/>
            <person name="Stajich J.E."/>
        </authorList>
    </citation>
    <scope>NUCLEOTIDE SEQUENCE</scope>
    <source>
        <strain evidence="1">Berkeley</strain>
    </source>
</reference>
<evidence type="ECO:0000313" key="1">
    <source>
        <dbReference type="EMBL" id="KAJ9055890.1"/>
    </source>
</evidence>
<comment type="caution">
    <text evidence="1">The sequence shown here is derived from an EMBL/GenBank/DDBJ whole genome shotgun (WGS) entry which is preliminary data.</text>
</comment>
<name>A0ACC2S0P7_9FUNG</name>
<organism evidence="1 2">
    <name type="scientific">Entomophthora muscae</name>
    <dbReference type="NCBI Taxonomy" id="34485"/>
    <lineage>
        <taxon>Eukaryota</taxon>
        <taxon>Fungi</taxon>
        <taxon>Fungi incertae sedis</taxon>
        <taxon>Zoopagomycota</taxon>
        <taxon>Entomophthoromycotina</taxon>
        <taxon>Entomophthoromycetes</taxon>
        <taxon>Entomophthorales</taxon>
        <taxon>Entomophthoraceae</taxon>
        <taxon>Entomophthora</taxon>
    </lineage>
</organism>
<keyword evidence="1" id="KW-0012">Acyltransferase</keyword>
<dbReference type="EMBL" id="QTSX02006195">
    <property type="protein sequence ID" value="KAJ9055890.1"/>
    <property type="molecule type" value="Genomic_DNA"/>
</dbReference>
<accession>A0ACC2S0P7</accession>